<dbReference type="GO" id="GO:0006772">
    <property type="term" value="P:thiamine metabolic process"/>
    <property type="evidence" value="ECO:0007669"/>
    <property type="project" value="UniProtKB-UniRule"/>
</dbReference>
<keyword evidence="2" id="KW-0547">Nucleotide-binding</keyword>
<keyword evidence="1 7" id="KW-0808">Transferase</keyword>
<organism evidence="7 8">
    <name type="scientific">Clostridium felsineum</name>
    <dbReference type="NCBI Taxonomy" id="36839"/>
    <lineage>
        <taxon>Bacteria</taxon>
        <taxon>Bacillati</taxon>
        <taxon>Bacillota</taxon>
        <taxon>Clostridia</taxon>
        <taxon>Eubacteriales</taxon>
        <taxon>Clostridiaceae</taxon>
        <taxon>Clostridium</taxon>
    </lineage>
</organism>
<dbReference type="GO" id="GO:0016301">
    <property type="term" value="F:kinase activity"/>
    <property type="evidence" value="ECO:0007669"/>
    <property type="project" value="UniProtKB-KW"/>
</dbReference>
<evidence type="ECO:0000259" key="6">
    <source>
        <dbReference type="SMART" id="SM00983"/>
    </source>
</evidence>
<dbReference type="InterPro" id="IPR053149">
    <property type="entry name" value="TPK"/>
</dbReference>
<protein>
    <recommendedName>
        <fullName evidence="5">Thiamine diphosphokinase</fullName>
        <ecNumber evidence="5">2.7.6.2</ecNumber>
    </recommendedName>
</protein>
<evidence type="ECO:0000256" key="2">
    <source>
        <dbReference type="ARBA" id="ARBA00022741"/>
    </source>
</evidence>
<evidence type="ECO:0000256" key="3">
    <source>
        <dbReference type="ARBA" id="ARBA00022777"/>
    </source>
</evidence>
<evidence type="ECO:0000256" key="4">
    <source>
        <dbReference type="ARBA" id="ARBA00022840"/>
    </source>
</evidence>
<dbReference type="SUPFAM" id="SSF63999">
    <property type="entry name" value="Thiamin pyrophosphokinase, catalytic domain"/>
    <property type="match status" value="1"/>
</dbReference>
<evidence type="ECO:0000313" key="7">
    <source>
        <dbReference type="EMBL" id="URZ11591.1"/>
    </source>
</evidence>
<dbReference type="InterPro" id="IPR007373">
    <property type="entry name" value="Thiamin_PyroPKinase_B1-bd"/>
</dbReference>
<dbReference type="AlphaFoldDB" id="A0A1S8M9C2"/>
<dbReference type="InterPro" id="IPR036759">
    <property type="entry name" value="TPK_catalytic_sf"/>
</dbReference>
<dbReference type="Gene3D" id="3.40.50.10240">
    <property type="entry name" value="Thiamin pyrophosphokinase, catalytic domain"/>
    <property type="match status" value="1"/>
</dbReference>
<dbReference type="SUPFAM" id="SSF63862">
    <property type="entry name" value="Thiamin pyrophosphokinase, substrate-binding domain"/>
    <property type="match status" value="1"/>
</dbReference>
<dbReference type="GO" id="GO:0005524">
    <property type="term" value="F:ATP binding"/>
    <property type="evidence" value="ECO:0007669"/>
    <property type="project" value="UniProtKB-KW"/>
</dbReference>
<dbReference type="Proteomes" id="UP000190951">
    <property type="component" value="Chromosome"/>
</dbReference>
<dbReference type="Pfam" id="PF04265">
    <property type="entry name" value="TPK_B1_binding"/>
    <property type="match status" value="1"/>
</dbReference>
<keyword evidence="3" id="KW-0418">Kinase</keyword>
<dbReference type="GO" id="GO:0030975">
    <property type="term" value="F:thiamine binding"/>
    <property type="evidence" value="ECO:0007669"/>
    <property type="project" value="InterPro"/>
</dbReference>
<dbReference type="Pfam" id="PF04263">
    <property type="entry name" value="TPK_catalytic"/>
    <property type="match status" value="1"/>
</dbReference>
<evidence type="ECO:0000256" key="5">
    <source>
        <dbReference type="NCBIfam" id="TIGR01378"/>
    </source>
</evidence>
<gene>
    <name evidence="7" type="primary">thiN</name>
    <name evidence="7" type="ORF">CROST_023080</name>
</gene>
<sequence length="210" mass="23759">MKVVVISGGKMPSEKLLYDEIEKCEYIICADSGANCLYKYKISPNILVGDFDSIDDEIFSYFKNNTRIVEVPCEKDFTDTELAFNEALKLSPDEISFLGCTGTRLDHIFGNLGLLYKCIKSGIKASIKDDNNTLFMIDKTTKIQGKKGEIFSIQGFRDEVKALYIENAKYPLKNYNLNFGDSRTVSNEFLDEPVTIRFENGIVIVMKCTD</sequence>
<evidence type="ECO:0000313" key="8">
    <source>
        <dbReference type="Proteomes" id="UP000190951"/>
    </source>
</evidence>
<dbReference type="InterPro" id="IPR006282">
    <property type="entry name" value="Thi_PPkinase"/>
</dbReference>
<proteinExistence type="predicted"/>
<dbReference type="EC" id="2.7.6.2" evidence="5"/>
<dbReference type="KEGG" id="crw:CROST_023080"/>
<dbReference type="PANTHER" id="PTHR41299">
    <property type="entry name" value="THIAMINE PYROPHOSPHOKINASE"/>
    <property type="match status" value="1"/>
</dbReference>
<dbReference type="GO" id="GO:0009229">
    <property type="term" value="P:thiamine diphosphate biosynthetic process"/>
    <property type="evidence" value="ECO:0007669"/>
    <property type="project" value="InterPro"/>
</dbReference>
<dbReference type="GO" id="GO:0004788">
    <property type="term" value="F:thiamine diphosphokinase activity"/>
    <property type="evidence" value="ECO:0007669"/>
    <property type="project" value="UniProtKB-UniRule"/>
</dbReference>
<dbReference type="RefSeq" id="WP_077833775.1">
    <property type="nucleotide sequence ID" value="NZ_CP096983.1"/>
</dbReference>
<dbReference type="SMART" id="SM00983">
    <property type="entry name" value="TPK_B1_binding"/>
    <property type="match status" value="1"/>
</dbReference>
<dbReference type="CDD" id="cd07995">
    <property type="entry name" value="TPK"/>
    <property type="match status" value="1"/>
</dbReference>
<keyword evidence="8" id="KW-1185">Reference proteome</keyword>
<evidence type="ECO:0000256" key="1">
    <source>
        <dbReference type="ARBA" id="ARBA00022679"/>
    </source>
</evidence>
<accession>A0A1S8M9C2</accession>
<feature type="domain" description="Thiamin pyrophosphokinase thiamin-binding" evidence="6">
    <location>
        <begin position="145"/>
        <end position="204"/>
    </location>
</feature>
<reference evidence="7 8" key="1">
    <citation type="submission" date="2022-04" db="EMBL/GenBank/DDBJ databases">
        <title>Genome sequence of C. roseum typestrain.</title>
        <authorList>
            <person name="Poehlein A."/>
            <person name="Schoch T."/>
            <person name="Duerre P."/>
            <person name="Daniel R."/>
        </authorList>
    </citation>
    <scope>NUCLEOTIDE SEQUENCE [LARGE SCALE GENOMIC DNA]</scope>
    <source>
        <strain evidence="7 8">DSM 7320</strain>
    </source>
</reference>
<dbReference type="STRING" id="84029.CROST_03850"/>
<keyword evidence="4" id="KW-0067">ATP-binding</keyword>
<dbReference type="PANTHER" id="PTHR41299:SF1">
    <property type="entry name" value="THIAMINE PYROPHOSPHOKINASE"/>
    <property type="match status" value="1"/>
</dbReference>
<dbReference type="InterPro" id="IPR036371">
    <property type="entry name" value="TPK_B1-bd_sf"/>
</dbReference>
<dbReference type="NCBIfam" id="TIGR01378">
    <property type="entry name" value="thi_PPkinase"/>
    <property type="match status" value="1"/>
</dbReference>
<dbReference type="EMBL" id="CP096983">
    <property type="protein sequence ID" value="URZ11591.1"/>
    <property type="molecule type" value="Genomic_DNA"/>
</dbReference>
<name>A0A1S8M9C2_9CLOT</name>
<dbReference type="InterPro" id="IPR007371">
    <property type="entry name" value="TPK_catalytic"/>
</dbReference>